<dbReference type="PANTHER" id="PTHR43476:SF3">
    <property type="entry name" value="FAD-BINDING MONOOXYGENASE"/>
    <property type="match status" value="1"/>
</dbReference>
<evidence type="ECO:0000313" key="5">
    <source>
        <dbReference type="EMBL" id="CRG91161.1"/>
    </source>
</evidence>
<dbReference type="GO" id="GO:0008688">
    <property type="term" value="F:3-(3-hydroxyphenyl)propionate hydroxylase activity"/>
    <property type="evidence" value="ECO:0007669"/>
    <property type="project" value="TreeGrafter"/>
</dbReference>
<proteinExistence type="predicted"/>
<keyword evidence="1" id="KW-0285">Flavoprotein</keyword>
<name>A0A0U1M7X1_TALIS</name>
<evidence type="ECO:0000256" key="3">
    <source>
        <dbReference type="ARBA" id="ARBA00023002"/>
    </source>
</evidence>
<evidence type="ECO:0000259" key="4">
    <source>
        <dbReference type="Pfam" id="PF01494"/>
    </source>
</evidence>
<dbReference type="Gene3D" id="3.50.50.60">
    <property type="entry name" value="FAD/NAD(P)-binding domain"/>
    <property type="match status" value="1"/>
</dbReference>
<dbReference type="AlphaFoldDB" id="A0A0U1M7X1"/>
<dbReference type="InterPro" id="IPR036188">
    <property type="entry name" value="FAD/NAD-bd_sf"/>
</dbReference>
<reference evidence="5 6" key="1">
    <citation type="submission" date="2015-04" db="EMBL/GenBank/DDBJ databases">
        <authorList>
            <person name="Syromyatnikov M.Y."/>
            <person name="Popov V.N."/>
        </authorList>
    </citation>
    <scope>NUCLEOTIDE SEQUENCE [LARGE SCALE GENOMIC DNA]</scope>
    <source>
        <strain evidence="5">WF-38-12</strain>
    </source>
</reference>
<protein>
    <recommendedName>
        <fullName evidence="4">FAD-binding domain-containing protein</fullName>
    </recommendedName>
</protein>
<gene>
    <name evidence="5" type="ORF">PISL3812_08209</name>
</gene>
<keyword evidence="6" id="KW-1185">Reference proteome</keyword>
<dbReference type="STRING" id="28573.A0A0U1M7X1"/>
<dbReference type="EMBL" id="CVMT01000009">
    <property type="protein sequence ID" value="CRG91161.1"/>
    <property type="molecule type" value="Genomic_DNA"/>
</dbReference>
<dbReference type="Proteomes" id="UP000054383">
    <property type="component" value="Unassembled WGS sequence"/>
</dbReference>
<dbReference type="InterPro" id="IPR002938">
    <property type="entry name" value="FAD-bd"/>
</dbReference>
<feature type="domain" description="FAD-binding" evidence="4">
    <location>
        <begin position="4"/>
        <end position="329"/>
    </location>
</feature>
<evidence type="ECO:0000313" key="6">
    <source>
        <dbReference type="Proteomes" id="UP000054383"/>
    </source>
</evidence>
<organism evidence="5 6">
    <name type="scientific">Talaromyces islandicus</name>
    <name type="common">Penicillium islandicum</name>
    <dbReference type="NCBI Taxonomy" id="28573"/>
    <lineage>
        <taxon>Eukaryota</taxon>
        <taxon>Fungi</taxon>
        <taxon>Dikarya</taxon>
        <taxon>Ascomycota</taxon>
        <taxon>Pezizomycotina</taxon>
        <taxon>Eurotiomycetes</taxon>
        <taxon>Eurotiomycetidae</taxon>
        <taxon>Eurotiales</taxon>
        <taxon>Trichocomaceae</taxon>
        <taxon>Talaromyces</taxon>
        <taxon>Talaromyces sect. Islandici</taxon>
    </lineage>
</organism>
<dbReference type="GO" id="GO:0019622">
    <property type="term" value="P:3-(3-hydroxy)phenylpropionate catabolic process"/>
    <property type="evidence" value="ECO:0007669"/>
    <property type="project" value="TreeGrafter"/>
</dbReference>
<dbReference type="InterPro" id="IPR050631">
    <property type="entry name" value="PheA/TfdB_FAD_monoxygenase"/>
</dbReference>
<dbReference type="OMA" id="DFIAPHS"/>
<dbReference type="OrthoDB" id="2096480at2759"/>
<sequence>MRYDCDVIIVGAGPVGLTLALLLASNGHQVTILERHPAVYPLPRAVGLSHDNLRIYDGLGLHNVLFEEALADVRGIISDNAELVDSSGQVIHSAPFNWPSKSGTSFTFNLHQPAFEEALEKACISRGVSVVRSSEVSNVIDMNSHVQVLATGPGGARTWSAPYVVGCDGTNSIVRQSAGIPFIECPGRRTDWLVVDVRPKWENAAETWKDFHTSRTYLDPQRPRVSVWGSKRRRRWEFALLPHEDAETVSKPEFIWPLLAEFGCTPESANFERSAVYTVRGRWCETFYKGRVLLSGDAAHQSPQFIGQGLNSGIRDANSLAWRLDLALRYPESNWPRTFQDWSVERLGGVKDLIKASVTVENLVSITDPEQAKTRNNMPPLRRPPSPEQLGSPGMYICPSEADASFSDALGVLFIDGIIRMGKKEGRLCDLFGTLGWLIVELSGGSDGQVSLSPKTSSLFSTILRGKSIVLAENNIEDTTGRFTSWFQEHNAMGVLLRPDHYVYGIAKSSADMEGLIQRAIEHAGPFEEL</sequence>
<dbReference type="PRINTS" id="PR00420">
    <property type="entry name" value="RNGMNOXGNASE"/>
</dbReference>
<dbReference type="Pfam" id="PF01494">
    <property type="entry name" value="FAD_binding_3"/>
    <property type="match status" value="1"/>
</dbReference>
<dbReference type="SUPFAM" id="SSF51905">
    <property type="entry name" value="FAD/NAD(P)-binding domain"/>
    <property type="match status" value="1"/>
</dbReference>
<keyword evidence="2" id="KW-0274">FAD</keyword>
<evidence type="ECO:0000256" key="1">
    <source>
        <dbReference type="ARBA" id="ARBA00022630"/>
    </source>
</evidence>
<accession>A0A0U1M7X1</accession>
<dbReference type="PANTHER" id="PTHR43476">
    <property type="entry name" value="3-(3-HYDROXY-PHENYL)PROPIONATE/3-HYDROXYCINNAMIC ACID HYDROXYLASE"/>
    <property type="match status" value="1"/>
</dbReference>
<dbReference type="GO" id="GO:0071949">
    <property type="term" value="F:FAD binding"/>
    <property type="evidence" value="ECO:0007669"/>
    <property type="project" value="InterPro"/>
</dbReference>
<evidence type="ECO:0000256" key="2">
    <source>
        <dbReference type="ARBA" id="ARBA00022827"/>
    </source>
</evidence>
<keyword evidence="3" id="KW-0560">Oxidoreductase</keyword>
<dbReference type="Gene3D" id="3.30.70.2450">
    <property type="match status" value="1"/>
</dbReference>